<organism evidence="1 2">
    <name type="scientific">Exophiala dermatitidis</name>
    <name type="common">Black yeast-like fungus</name>
    <name type="synonym">Wangiella dermatitidis</name>
    <dbReference type="NCBI Taxonomy" id="5970"/>
    <lineage>
        <taxon>Eukaryota</taxon>
        <taxon>Fungi</taxon>
        <taxon>Dikarya</taxon>
        <taxon>Ascomycota</taxon>
        <taxon>Pezizomycotina</taxon>
        <taxon>Eurotiomycetes</taxon>
        <taxon>Chaetothyriomycetidae</taxon>
        <taxon>Chaetothyriales</taxon>
        <taxon>Herpotrichiellaceae</taxon>
        <taxon>Exophiala</taxon>
    </lineage>
</organism>
<reference evidence="1" key="1">
    <citation type="submission" date="2023-01" db="EMBL/GenBank/DDBJ databases">
        <title>Exophiala dermititidis isolated from Cystic Fibrosis Patient.</title>
        <authorList>
            <person name="Kurbessoian T."/>
            <person name="Crocker A."/>
            <person name="Murante D."/>
            <person name="Hogan D.A."/>
            <person name="Stajich J.E."/>
        </authorList>
    </citation>
    <scope>NUCLEOTIDE SEQUENCE</scope>
    <source>
        <strain evidence="1">Ex8</strain>
    </source>
</reference>
<name>A0AAN6IXP7_EXODE</name>
<protein>
    <submittedName>
        <fullName evidence="1">Uncharacterized protein</fullName>
    </submittedName>
</protein>
<dbReference type="AlphaFoldDB" id="A0AAN6IXP7"/>
<sequence>MNRLTSASPLAYIRQCLVWEDPVARGLKTWTSLSHGFYFLISIRDCSHLSRSLIHIGHQALYPFNLLLFFAFVSFGRAPLGSIPDPSLLCHIPSHPAALDGPL</sequence>
<gene>
    <name evidence="1" type="ORF">HRR80_001791</name>
</gene>
<accession>A0AAN6IXP7</accession>
<evidence type="ECO:0000313" key="2">
    <source>
        <dbReference type="Proteomes" id="UP001161757"/>
    </source>
</evidence>
<evidence type="ECO:0000313" key="1">
    <source>
        <dbReference type="EMBL" id="KAJ8995099.1"/>
    </source>
</evidence>
<comment type="caution">
    <text evidence="1">The sequence shown here is derived from an EMBL/GenBank/DDBJ whole genome shotgun (WGS) entry which is preliminary data.</text>
</comment>
<dbReference type="Proteomes" id="UP001161757">
    <property type="component" value="Unassembled WGS sequence"/>
</dbReference>
<dbReference type="EMBL" id="JAJGCB010000002">
    <property type="protein sequence ID" value="KAJ8995099.1"/>
    <property type="molecule type" value="Genomic_DNA"/>
</dbReference>
<proteinExistence type="predicted"/>